<dbReference type="PIRSF" id="PIRSF018168">
    <property type="entry name" value="Mannan-1_4-beta-mannosidase"/>
    <property type="match status" value="1"/>
</dbReference>
<organism evidence="10 11">
    <name type="scientific">Pedobacter yonginense</name>
    <dbReference type="NCBI Taxonomy" id="651869"/>
    <lineage>
        <taxon>Bacteria</taxon>
        <taxon>Pseudomonadati</taxon>
        <taxon>Bacteroidota</taxon>
        <taxon>Sphingobacteriia</taxon>
        <taxon>Sphingobacteriales</taxon>
        <taxon>Sphingobacteriaceae</taxon>
        <taxon>Pedobacter</taxon>
    </lineage>
</organism>
<name>A0A317EMF7_9SPHI</name>
<evidence type="ECO:0000256" key="4">
    <source>
        <dbReference type="PIRNR" id="PIRNR018168"/>
    </source>
</evidence>
<keyword evidence="11" id="KW-1185">Reference proteome</keyword>
<evidence type="ECO:0000259" key="9">
    <source>
        <dbReference type="PROSITE" id="PS51764"/>
    </source>
</evidence>
<reference evidence="10 11" key="1">
    <citation type="submission" date="2018-05" db="EMBL/GenBank/DDBJ databases">
        <title>Pedobacter paludis sp. nov., isolated from wetland soil.</title>
        <authorList>
            <person name="Zhang Y."/>
            <person name="Wang G."/>
        </authorList>
    </citation>
    <scope>NUCLEOTIDE SEQUENCE [LARGE SCALE GENOMIC DNA]</scope>
    <source>
        <strain evidence="10 11">KCTC22721</strain>
    </source>
</reference>
<dbReference type="PRINTS" id="PR00739">
    <property type="entry name" value="GLHYDRLASE26"/>
</dbReference>
<comment type="catalytic activity">
    <reaction evidence="4">
        <text>Random hydrolysis of (1-&gt;4)-beta-D-mannosidic linkages in mannans, galactomannans and glucomannans.</text>
        <dbReference type="EC" id="3.2.1.78"/>
    </reaction>
</comment>
<dbReference type="EC" id="3.2.1.78" evidence="4"/>
<dbReference type="AlphaFoldDB" id="A0A317EMF7"/>
<feature type="binding site" evidence="6">
    <location>
        <position position="190"/>
    </location>
    <ligand>
        <name>substrate</name>
    </ligand>
</feature>
<dbReference type="Proteomes" id="UP000245379">
    <property type="component" value="Unassembled WGS sequence"/>
</dbReference>
<feature type="domain" description="GH26" evidence="9">
    <location>
        <begin position="30"/>
        <end position="364"/>
    </location>
</feature>
<dbReference type="Pfam" id="PF02156">
    <property type="entry name" value="Glyco_hydro_26"/>
    <property type="match status" value="1"/>
</dbReference>
<dbReference type="PROSITE" id="PS51764">
    <property type="entry name" value="GH26"/>
    <property type="match status" value="1"/>
</dbReference>
<dbReference type="InterPro" id="IPR022790">
    <property type="entry name" value="GH26_dom"/>
</dbReference>
<evidence type="ECO:0000256" key="1">
    <source>
        <dbReference type="ARBA" id="ARBA00007754"/>
    </source>
</evidence>
<feature type="active site" description="Proton donor" evidence="5 8">
    <location>
        <position position="185"/>
    </location>
</feature>
<dbReference type="GO" id="GO:0006080">
    <property type="term" value="P:substituted mannan metabolic process"/>
    <property type="evidence" value="ECO:0007669"/>
    <property type="project" value="UniProtKB-UniRule"/>
</dbReference>
<accession>A0A317EMF7</accession>
<keyword evidence="2 4" id="KW-0378">Hydrolase</keyword>
<evidence type="ECO:0000256" key="7">
    <source>
        <dbReference type="PIRSR" id="PIRSR018168-3"/>
    </source>
</evidence>
<keyword evidence="4" id="KW-0964">Secreted</keyword>
<evidence type="ECO:0000256" key="8">
    <source>
        <dbReference type="PROSITE-ProRule" id="PRU01100"/>
    </source>
</evidence>
<protein>
    <recommendedName>
        <fullName evidence="4">Mannan endo-1,4-beta-mannosidase</fullName>
        <ecNumber evidence="4">3.2.1.78</ecNumber>
    </recommendedName>
</protein>
<evidence type="ECO:0000256" key="2">
    <source>
        <dbReference type="ARBA" id="ARBA00022801"/>
    </source>
</evidence>
<dbReference type="GO" id="GO:0005576">
    <property type="term" value="C:extracellular region"/>
    <property type="evidence" value="ECO:0007669"/>
    <property type="project" value="UniProtKB-SubCell"/>
</dbReference>
<keyword evidence="3 4" id="KW-0326">Glycosidase</keyword>
<dbReference type="InterPro" id="IPR000805">
    <property type="entry name" value="Glyco_hydro_26"/>
</dbReference>
<gene>
    <name evidence="10" type="ORF">DHW03_15655</name>
</gene>
<evidence type="ECO:0000256" key="3">
    <source>
        <dbReference type="ARBA" id="ARBA00023295"/>
    </source>
</evidence>
<evidence type="ECO:0000256" key="6">
    <source>
        <dbReference type="PIRSR" id="PIRSR018168-2"/>
    </source>
</evidence>
<dbReference type="OrthoDB" id="9803686at2"/>
<comment type="similarity">
    <text evidence="1 4 8">Belongs to the glycosyl hydrolase 26 family.</text>
</comment>
<dbReference type="RefSeq" id="WP_109926794.1">
    <property type="nucleotide sequence ID" value="NZ_QGNZ01000004.1"/>
</dbReference>
<dbReference type="GO" id="GO:0016985">
    <property type="term" value="F:mannan endo-1,4-beta-mannosidase activity"/>
    <property type="evidence" value="ECO:0007669"/>
    <property type="project" value="UniProtKB-UniRule"/>
</dbReference>
<sequence>MIKKILPFFFVFCLGLVNVFGQLIDKKATLNTKNLYRNLIKLSGKEVLFGHQDDLAYGIGWKYQNGRSDIKDLTGEYPAVFGWDISGLETDKKQNIDGVPFEKMKQYIKKAYDLGAINTISWHMDNPYNGKTSWDTSSVAVKSILPNGLKHVLYKSWLDKFSVLVKSLKGSDGKAIPILFRPFHENGGGWFWWGAKSCTPQEYKALWQFTIAYLRDKKQIHNLIYVFNPCDFKTEEQYLERYPGDGFVDVLSFDYYQYGGVEKGESFALNVAQNLAIQNKIAKRSKKLSALAETGFVEIPDANWWTNVFAKAILEHKPSYVLFWRNAGYREKEKDNHYYAPFPGQVSAPNFLEFLKGNKMLLQKGLKKYSIYN</sequence>
<evidence type="ECO:0000256" key="5">
    <source>
        <dbReference type="PIRSR" id="PIRSR018168-1"/>
    </source>
</evidence>
<dbReference type="InterPro" id="IPR016714">
    <property type="entry name" value="MANB/E"/>
</dbReference>
<evidence type="ECO:0000313" key="11">
    <source>
        <dbReference type="Proteomes" id="UP000245379"/>
    </source>
</evidence>
<dbReference type="SUPFAM" id="SSF51445">
    <property type="entry name" value="(Trans)glycosidases"/>
    <property type="match status" value="1"/>
</dbReference>
<feature type="active site" description="Nucleophile" evidence="5 8">
    <location>
        <position position="293"/>
    </location>
</feature>
<proteinExistence type="inferred from homology"/>
<evidence type="ECO:0000313" key="10">
    <source>
        <dbReference type="EMBL" id="PWS26228.1"/>
    </source>
</evidence>
<comment type="subcellular location">
    <subcellularLocation>
        <location evidence="4">Secreted</location>
    </subcellularLocation>
</comment>
<dbReference type="InterPro" id="IPR017853">
    <property type="entry name" value="GH"/>
</dbReference>
<dbReference type="EMBL" id="QGNZ01000004">
    <property type="protein sequence ID" value="PWS26228.1"/>
    <property type="molecule type" value="Genomic_DNA"/>
</dbReference>
<dbReference type="PANTHER" id="PTHR40079">
    <property type="entry name" value="MANNAN ENDO-1,4-BETA-MANNOSIDASE E-RELATED"/>
    <property type="match status" value="1"/>
</dbReference>
<feature type="site" description="Plays an important role in maintaining the position of the catalytic nucleophile" evidence="7">
    <location>
        <position position="184"/>
    </location>
</feature>
<keyword evidence="4" id="KW-0119">Carbohydrate metabolism</keyword>
<dbReference type="PANTHER" id="PTHR40079:SF4">
    <property type="entry name" value="GH26 DOMAIN-CONTAINING PROTEIN-RELATED"/>
    <property type="match status" value="1"/>
</dbReference>
<comment type="caution">
    <text evidence="10">The sequence shown here is derived from an EMBL/GenBank/DDBJ whole genome shotgun (WGS) entry which is preliminary data.</text>
</comment>
<dbReference type="Gene3D" id="3.20.20.80">
    <property type="entry name" value="Glycosidases"/>
    <property type="match status" value="1"/>
</dbReference>
<feature type="binding site" evidence="6">
    <location>
        <position position="123"/>
    </location>
    <ligand>
        <name>substrate</name>
    </ligand>
</feature>
<feature type="binding site" evidence="6">
    <location>
        <position position="256"/>
    </location>
    <ligand>
        <name>substrate</name>
    </ligand>
</feature>